<accession>A0AAV8UCA2</accession>
<keyword evidence="3" id="KW-1185">Reference proteome</keyword>
<dbReference type="Pfam" id="PF23596">
    <property type="entry name" value="DUF7138"/>
    <property type="match status" value="1"/>
</dbReference>
<dbReference type="InterPro" id="IPR055562">
    <property type="entry name" value="DUF7138"/>
</dbReference>
<dbReference type="PANTHER" id="PTHR36351">
    <property type="entry name" value="EMBRYO SAC DEVELOPMENT ARREST 12"/>
    <property type="match status" value="1"/>
</dbReference>
<dbReference type="PANTHER" id="PTHR36351:SF1">
    <property type="entry name" value="EMBRYO SAC DEVELOPMENT ARREST 12"/>
    <property type="match status" value="1"/>
</dbReference>
<evidence type="ECO:0000313" key="2">
    <source>
        <dbReference type="EMBL" id="KAJ8900074.1"/>
    </source>
</evidence>
<reference evidence="2 3" key="1">
    <citation type="submission" date="2021-09" db="EMBL/GenBank/DDBJ databases">
        <title>Genomic insights and catalytic innovation underlie evolution of tropane alkaloids biosynthesis.</title>
        <authorList>
            <person name="Wang Y.-J."/>
            <person name="Tian T."/>
            <person name="Huang J.-P."/>
            <person name="Huang S.-X."/>
        </authorList>
    </citation>
    <scope>NUCLEOTIDE SEQUENCE [LARGE SCALE GENOMIC DNA]</scope>
    <source>
        <strain evidence="2">KIB-2018</strain>
        <tissue evidence="2">Leaf</tissue>
    </source>
</reference>
<dbReference type="AlphaFoldDB" id="A0AAV8UCA2"/>
<gene>
    <name evidence="2" type="ORF">K2173_024190</name>
</gene>
<protein>
    <recommendedName>
        <fullName evidence="1">DUF7138 domain-containing protein</fullName>
    </recommendedName>
</protein>
<evidence type="ECO:0000259" key="1">
    <source>
        <dbReference type="Pfam" id="PF23596"/>
    </source>
</evidence>
<sequence>MMEVASGALIPAVLFDGEQEINIGDVVVSPSTSFKSFQSIIGDRIGISPYQLSVYVVSQKRRGSRIPITNSTNFSAIYRDKDCFFLVFLKRSRRDKRRKSHEITETYGSRFDPPSNVVLLRRDGIDNVDINGSGLSDSELSRFGYEKRMRELQLEKERYLMSMALGQGIEGLSSEPPNTGAFCAECFEARQTGRDGGFHWCVNDKVTFGFRSSAGPIARPAKGSK</sequence>
<organism evidence="2 3">
    <name type="scientific">Erythroxylum novogranatense</name>
    <dbReference type="NCBI Taxonomy" id="1862640"/>
    <lineage>
        <taxon>Eukaryota</taxon>
        <taxon>Viridiplantae</taxon>
        <taxon>Streptophyta</taxon>
        <taxon>Embryophyta</taxon>
        <taxon>Tracheophyta</taxon>
        <taxon>Spermatophyta</taxon>
        <taxon>Magnoliopsida</taxon>
        <taxon>eudicotyledons</taxon>
        <taxon>Gunneridae</taxon>
        <taxon>Pentapetalae</taxon>
        <taxon>rosids</taxon>
        <taxon>fabids</taxon>
        <taxon>Malpighiales</taxon>
        <taxon>Erythroxylaceae</taxon>
        <taxon>Erythroxylum</taxon>
    </lineage>
</organism>
<comment type="caution">
    <text evidence="2">The sequence shown here is derived from an EMBL/GenBank/DDBJ whole genome shotgun (WGS) entry which is preliminary data.</text>
</comment>
<dbReference type="EMBL" id="JAIWQS010000008">
    <property type="protein sequence ID" value="KAJ8900074.1"/>
    <property type="molecule type" value="Genomic_DNA"/>
</dbReference>
<feature type="domain" description="DUF7138" evidence="1">
    <location>
        <begin position="8"/>
        <end position="87"/>
    </location>
</feature>
<dbReference type="Proteomes" id="UP001159364">
    <property type="component" value="Linkage Group LG08"/>
</dbReference>
<proteinExistence type="predicted"/>
<evidence type="ECO:0000313" key="3">
    <source>
        <dbReference type="Proteomes" id="UP001159364"/>
    </source>
</evidence>
<name>A0AAV8UCA2_9ROSI</name>